<evidence type="ECO:0000256" key="2">
    <source>
        <dbReference type="PROSITE-ProRule" id="PRU00192"/>
    </source>
</evidence>
<accession>A0A9Q0M591</accession>
<dbReference type="Gene3D" id="2.30.30.40">
    <property type="entry name" value="SH3 Domains"/>
    <property type="match status" value="1"/>
</dbReference>
<dbReference type="EMBL" id="JAPWDV010000002">
    <property type="protein sequence ID" value="KAJ6219405.1"/>
    <property type="molecule type" value="Genomic_DNA"/>
</dbReference>
<dbReference type="OMA" id="ISENIHC"/>
<feature type="compositionally biased region" description="Basic and acidic residues" evidence="3">
    <location>
        <begin position="103"/>
        <end position="113"/>
    </location>
</feature>
<dbReference type="GO" id="GO:0072659">
    <property type="term" value="P:protein localization to plasma membrane"/>
    <property type="evidence" value="ECO:0007669"/>
    <property type="project" value="TreeGrafter"/>
</dbReference>
<gene>
    <name evidence="5" type="ORF">RDWZM_005217</name>
</gene>
<feature type="domain" description="SH3" evidence="4">
    <location>
        <begin position="454"/>
        <end position="515"/>
    </location>
</feature>
<dbReference type="GO" id="GO:0007229">
    <property type="term" value="P:integrin-mediated signaling pathway"/>
    <property type="evidence" value="ECO:0007669"/>
    <property type="project" value="InterPro"/>
</dbReference>
<organism evidence="5 6">
    <name type="scientific">Blomia tropicalis</name>
    <name type="common">Mite</name>
    <dbReference type="NCBI Taxonomy" id="40697"/>
    <lineage>
        <taxon>Eukaryota</taxon>
        <taxon>Metazoa</taxon>
        <taxon>Ecdysozoa</taxon>
        <taxon>Arthropoda</taxon>
        <taxon>Chelicerata</taxon>
        <taxon>Arachnida</taxon>
        <taxon>Acari</taxon>
        <taxon>Acariformes</taxon>
        <taxon>Sarcoptiformes</taxon>
        <taxon>Astigmata</taxon>
        <taxon>Glycyphagoidea</taxon>
        <taxon>Echimyopodidae</taxon>
        <taxon>Blomia</taxon>
    </lineage>
</organism>
<feature type="region of interest" description="Disordered" evidence="3">
    <location>
        <begin position="142"/>
        <end position="174"/>
    </location>
</feature>
<sequence>METTTSERDEVEHRSTIIRLPLNLDKIRQLFQNQKLLLNALQPHNRSFSQPELRPDLINQFKSFHENWLEDERPIRKNTTTNGDGKETESDDSIPPIPKPRKSVLERRQHRQELQTQPNETIYSCDTPVVDKDETITIVTNSTIRPNTESPLPSIEENETSSTAPLSPTLSQKNVSEEYESPQIKMPIKIKTKNSFRQLLRINKIVTANKFSIRLKDSLSRKKSKLFMMTMNGWASQEQTVYKPRRPTREPPLPPILIFRPAAPLPDEAEKCQEKVPTIIASTNNNTGLCMNLPKVQNGTINNYDDSVEYDDNISELYHDACNNGDDNESLYCSVDEIGLSTDDGKIKTTISENIHCGGCNIEQVKSADDEYGDGDDYYDDGECIYEELSSNDGTIYEEYFDDSDENVYDNADVVQQLTNGSSKDFQEQEKKQMKRLKKIQKMMKRFHLSGDEIPINAGIVKNDQKGSKTELLVRQGETVLILRMDNNPPGKWLAKNERSKIGYVNLDNVCIETESIKAAIKSFHNIS</sequence>
<keyword evidence="1 2" id="KW-0728">SH3 domain</keyword>
<comment type="caution">
    <text evidence="5">The sequence shown here is derived from an EMBL/GenBank/DDBJ whole genome shotgun (WGS) entry which is preliminary data.</text>
</comment>
<dbReference type="Proteomes" id="UP001142055">
    <property type="component" value="Chromosome 2"/>
</dbReference>
<dbReference type="InterPro" id="IPR036028">
    <property type="entry name" value="SH3-like_dom_sf"/>
</dbReference>
<dbReference type="GO" id="GO:0005886">
    <property type="term" value="C:plasma membrane"/>
    <property type="evidence" value="ECO:0007669"/>
    <property type="project" value="InterPro"/>
</dbReference>
<evidence type="ECO:0000256" key="3">
    <source>
        <dbReference type="SAM" id="MobiDB-lite"/>
    </source>
</evidence>
<reference evidence="5" key="1">
    <citation type="submission" date="2022-12" db="EMBL/GenBank/DDBJ databases">
        <title>Genome assemblies of Blomia tropicalis.</title>
        <authorList>
            <person name="Cui Y."/>
        </authorList>
    </citation>
    <scope>NUCLEOTIDE SEQUENCE</scope>
    <source>
        <tissue evidence="5">Adult mites</tissue>
    </source>
</reference>
<feature type="compositionally biased region" description="Low complexity" evidence="3">
    <location>
        <begin position="160"/>
        <end position="171"/>
    </location>
</feature>
<dbReference type="SUPFAM" id="SSF50044">
    <property type="entry name" value="SH3-domain"/>
    <property type="match status" value="1"/>
</dbReference>
<dbReference type="PANTHER" id="PTHR16830">
    <property type="entry name" value="SH2 CONTAINING ADAPTOR PRAM-1 RELATED"/>
    <property type="match status" value="1"/>
</dbReference>
<feature type="region of interest" description="Disordered" evidence="3">
    <location>
        <begin position="69"/>
        <end position="125"/>
    </location>
</feature>
<name>A0A9Q0M591_BLOTA</name>
<dbReference type="FunFam" id="2.30.30.40:FF:000307">
    <property type="entry name" value="Predicted protein"/>
    <property type="match status" value="1"/>
</dbReference>
<feature type="compositionally biased region" description="Polar residues" evidence="3">
    <location>
        <begin position="114"/>
        <end position="124"/>
    </location>
</feature>
<keyword evidence="6" id="KW-1185">Reference proteome</keyword>
<dbReference type="AlphaFoldDB" id="A0A9Q0M591"/>
<evidence type="ECO:0000313" key="5">
    <source>
        <dbReference type="EMBL" id="KAJ6219405.1"/>
    </source>
</evidence>
<evidence type="ECO:0000313" key="6">
    <source>
        <dbReference type="Proteomes" id="UP001142055"/>
    </source>
</evidence>
<evidence type="ECO:0000259" key="4">
    <source>
        <dbReference type="PROSITE" id="PS50002"/>
    </source>
</evidence>
<dbReference type="InterPro" id="IPR001452">
    <property type="entry name" value="SH3_domain"/>
</dbReference>
<proteinExistence type="predicted"/>
<evidence type="ECO:0000256" key="1">
    <source>
        <dbReference type="ARBA" id="ARBA00022443"/>
    </source>
</evidence>
<dbReference type="InterPro" id="IPR043443">
    <property type="entry name" value="FYB1/2-like"/>
</dbReference>
<dbReference type="PROSITE" id="PS50002">
    <property type="entry name" value="SH3"/>
    <property type="match status" value="1"/>
</dbReference>
<feature type="compositionally biased region" description="Polar residues" evidence="3">
    <location>
        <begin position="142"/>
        <end position="151"/>
    </location>
</feature>
<protein>
    <recommendedName>
        <fullName evidence="4">SH3 domain-containing protein</fullName>
    </recommendedName>
</protein>
<dbReference type="GO" id="GO:0050852">
    <property type="term" value="P:T cell receptor signaling pathway"/>
    <property type="evidence" value="ECO:0007669"/>
    <property type="project" value="TreeGrafter"/>
</dbReference>
<dbReference type="PANTHER" id="PTHR16830:SF12">
    <property type="entry name" value="PDZ DOMAIN-CONTAINING PROTEIN"/>
    <property type="match status" value="1"/>
</dbReference>